<dbReference type="PANTHER" id="PTHR46205">
    <property type="entry name" value="LOQUACIOUS, ISOFORM B"/>
    <property type="match status" value="1"/>
</dbReference>
<dbReference type="AlphaFoldDB" id="A0A8J2J111"/>
<dbReference type="GO" id="GO:0070578">
    <property type="term" value="C:RISC-loading complex"/>
    <property type="evidence" value="ECO:0007669"/>
    <property type="project" value="TreeGrafter"/>
</dbReference>
<sequence length="355" mass="39852">MTSSNEYIRPQSGSHYKSMQSHDVIGMQPNKNIALIMSQGEISSAPMSQDLSLFANNLVNPFGQRKANAARENAPSHCPTPVSVLNELCSKAKVAPRFEFTENGPVHNRRYECQVSVDSEGQGTEVKATGVGKTKKDAKQDAAKSLLLTLDARLIDKFDVKFTKKEEVIQPEYDPEAPGNPVGELNEFCLRAKKIVPEYEDEREEGQPHERVFTVTCKLGPKLIERGRGRSKKQAKRVAAYKMLQRIMYKNAADVFQAYRGRSGKQLDVIRNENIHTILKSVEPLRLLRGIVEEQSLKVEWMDLQGSVDESKANTLLTIGVDPMFVFFGSGENRQKSKNDAAENALQFLRHLMKN</sequence>
<dbReference type="GO" id="GO:0016442">
    <property type="term" value="C:RISC complex"/>
    <property type="evidence" value="ECO:0007669"/>
    <property type="project" value="TreeGrafter"/>
</dbReference>
<dbReference type="GO" id="GO:0035197">
    <property type="term" value="F:siRNA binding"/>
    <property type="evidence" value="ECO:0007669"/>
    <property type="project" value="TreeGrafter"/>
</dbReference>
<evidence type="ECO:0000256" key="2">
    <source>
        <dbReference type="PROSITE-ProRule" id="PRU00266"/>
    </source>
</evidence>
<evidence type="ECO:0000256" key="1">
    <source>
        <dbReference type="ARBA" id="ARBA00022884"/>
    </source>
</evidence>
<dbReference type="Proteomes" id="UP000708208">
    <property type="component" value="Unassembled WGS sequence"/>
</dbReference>
<keyword evidence="1 2" id="KW-0694">RNA-binding</keyword>
<name>A0A8J2J111_9HEXA</name>
<dbReference type="GO" id="GO:0030422">
    <property type="term" value="P:siRNA processing"/>
    <property type="evidence" value="ECO:0007669"/>
    <property type="project" value="TreeGrafter"/>
</dbReference>
<accession>A0A8J2J111</accession>
<evidence type="ECO:0000313" key="5">
    <source>
        <dbReference type="Proteomes" id="UP000708208"/>
    </source>
</evidence>
<dbReference type="GO" id="GO:0070920">
    <property type="term" value="P:regulation of regulatory ncRNA processing"/>
    <property type="evidence" value="ECO:0007669"/>
    <property type="project" value="TreeGrafter"/>
</dbReference>
<gene>
    <name evidence="4" type="ORF">AFUS01_LOCUS829</name>
</gene>
<protein>
    <recommendedName>
        <fullName evidence="3">DRBM domain-containing protein</fullName>
    </recommendedName>
</protein>
<reference evidence="4" key="1">
    <citation type="submission" date="2021-06" db="EMBL/GenBank/DDBJ databases">
        <authorList>
            <person name="Hodson N. C."/>
            <person name="Mongue J. A."/>
            <person name="Jaron S. K."/>
        </authorList>
    </citation>
    <scope>NUCLEOTIDE SEQUENCE</scope>
</reference>
<dbReference type="SMART" id="SM00358">
    <property type="entry name" value="DSRM"/>
    <property type="match status" value="2"/>
</dbReference>
<dbReference type="PROSITE" id="PS50137">
    <property type="entry name" value="DS_RBD"/>
    <property type="match status" value="3"/>
</dbReference>
<dbReference type="EMBL" id="CAJVCH010004373">
    <property type="protein sequence ID" value="CAG7653040.1"/>
    <property type="molecule type" value="Genomic_DNA"/>
</dbReference>
<dbReference type="InterPro" id="IPR051247">
    <property type="entry name" value="RLC_Component"/>
</dbReference>
<comment type="caution">
    <text evidence="4">The sequence shown here is derived from an EMBL/GenBank/DDBJ whole genome shotgun (WGS) entry which is preliminary data.</text>
</comment>
<organism evidence="4 5">
    <name type="scientific">Allacma fusca</name>
    <dbReference type="NCBI Taxonomy" id="39272"/>
    <lineage>
        <taxon>Eukaryota</taxon>
        <taxon>Metazoa</taxon>
        <taxon>Ecdysozoa</taxon>
        <taxon>Arthropoda</taxon>
        <taxon>Hexapoda</taxon>
        <taxon>Collembola</taxon>
        <taxon>Symphypleona</taxon>
        <taxon>Sminthuridae</taxon>
        <taxon>Allacma</taxon>
    </lineage>
</organism>
<feature type="domain" description="DRBM" evidence="3">
    <location>
        <begin position="80"/>
        <end position="152"/>
    </location>
</feature>
<feature type="domain" description="DRBM" evidence="3">
    <location>
        <begin position="283"/>
        <end position="351"/>
    </location>
</feature>
<feature type="domain" description="DRBM" evidence="3">
    <location>
        <begin position="180"/>
        <end position="249"/>
    </location>
</feature>
<evidence type="ECO:0000313" key="4">
    <source>
        <dbReference type="EMBL" id="CAG7653040.1"/>
    </source>
</evidence>
<proteinExistence type="predicted"/>
<dbReference type="OrthoDB" id="5961559at2759"/>
<dbReference type="Pfam" id="PF00035">
    <property type="entry name" value="dsrm"/>
    <property type="match status" value="2"/>
</dbReference>
<dbReference type="CDD" id="cd19875">
    <property type="entry name" value="DSRM_EIF2AK2-like"/>
    <property type="match status" value="1"/>
</dbReference>
<dbReference type="GO" id="GO:0003725">
    <property type="term" value="F:double-stranded RNA binding"/>
    <property type="evidence" value="ECO:0007669"/>
    <property type="project" value="TreeGrafter"/>
</dbReference>
<dbReference type="GO" id="GO:0005634">
    <property type="term" value="C:nucleus"/>
    <property type="evidence" value="ECO:0007669"/>
    <property type="project" value="TreeGrafter"/>
</dbReference>
<dbReference type="PANTHER" id="PTHR46205:SF4">
    <property type="entry name" value="LD06392P"/>
    <property type="match status" value="1"/>
</dbReference>
<dbReference type="GO" id="GO:0005737">
    <property type="term" value="C:cytoplasm"/>
    <property type="evidence" value="ECO:0007669"/>
    <property type="project" value="TreeGrafter"/>
</dbReference>
<keyword evidence="5" id="KW-1185">Reference proteome</keyword>
<dbReference type="InterPro" id="IPR014720">
    <property type="entry name" value="dsRBD_dom"/>
</dbReference>
<evidence type="ECO:0000259" key="3">
    <source>
        <dbReference type="PROSITE" id="PS50137"/>
    </source>
</evidence>